<organism evidence="3 4">
    <name type="scientific">Pontibacter oryzae</name>
    <dbReference type="NCBI Taxonomy" id="2304593"/>
    <lineage>
        <taxon>Bacteria</taxon>
        <taxon>Pseudomonadati</taxon>
        <taxon>Bacteroidota</taxon>
        <taxon>Cytophagia</taxon>
        <taxon>Cytophagales</taxon>
        <taxon>Hymenobacteraceae</taxon>
        <taxon>Pontibacter</taxon>
    </lineage>
</organism>
<dbReference type="AlphaFoldDB" id="A0A399S3H4"/>
<dbReference type="RefSeq" id="WP_119432524.1">
    <property type="nucleotide sequence ID" value="NZ_QWGE01000003.1"/>
</dbReference>
<dbReference type="InterPro" id="IPR029069">
    <property type="entry name" value="HotDog_dom_sf"/>
</dbReference>
<sequence length="146" mass="16287">MARVTVRIPDHSHFKATIPVRVTDLNYGNHLGNDALLSIMHEARMQLLNHFGWSELSIGGAGMIMADVAIAYKGEGFYGDVLHINLAFDDLNKYGFDITYHITNQNGKEVARAKTGMLCFNYEQRKLMSLPAEVKAKIETNAGVFL</sequence>
<accession>A0A399S3H4</accession>
<evidence type="ECO:0000313" key="4">
    <source>
        <dbReference type="Proteomes" id="UP000266005"/>
    </source>
</evidence>
<keyword evidence="4" id="KW-1185">Reference proteome</keyword>
<evidence type="ECO:0000313" key="3">
    <source>
        <dbReference type="EMBL" id="RIJ37868.1"/>
    </source>
</evidence>
<dbReference type="Proteomes" id="UP000266005">
    <property type="component" value="Unassembled WGS sequence"/>
</dbReference>
<dbReference type="EMBL" id="QWGE01000003">
    <property type="protein sequence ID" value="RIJ37868.1"/>
    <property type="molecule type" value="Genomic_DNA"/>
</dbReference>
<evidence type="ECO:0000256" key="2">
    <source>
        <dbReference type="ARBA" id="ARBA00022801"/>
    </source>
</evidence>
<protein>
    <submittedName>
        <fullName evidence="3">Thioesterase</fullName>
    </submittedName>
</protein>
<dbReference type="OrthoDB" id="333038at2"/>
<dbReference type="Gene3D" id="3.10.129.10">
    <property type="entry name" value="Hotdog Thioesterase"/>
    <property type="match status" value="1"/>
</dbReference>
<keyword evidence="2" id="KW-0378">Hydrolase</keyword>
<name>A0A399S3H4_9BACT</name>
<gene>
    <name evidence="3" type="ORF">D1627_09940</name>
</gene>
<proteinExistence type="inferred from homology"/>
<comment type="similarity">
    <text evidence="1">Belongs to the 4-hydroxybenzoyl-CoA thioesterase family.</text>
</comment>
<reference evidence="4" key="1">
    <citation type="submission" date="2018-08" db="EMBL/GenBank/DDBJ databases">
        <title>Mucilaginibacter sp. MYSH2.</title>
        <authorList>
            <person name="Seo T."/>
        </authorList>
    </citation>
    <scope>NUCLEOTIDE SEQUENCE [LARGE SCALE GENOMIC DNA]</scope>
    <source>
        <strain evidence="4">KIRAN</strain>
    </source>
</reference>
<dbReference type="PANTHER" id="PTHR31793">
    <property type="entry name" value="4-HYDROXYBENZOYL-COA THIOESTERASE FAMILY MEMBER"/>
    <property type="match status" value="1"/>
</dbReference>
<dbReference type="CDD" id="cd00586">
    <property type="entry name" value="4HBT"/>
    <property type="match status" value="1"/>
</dbReference>
<dbReference type="PANTHER" id="PTHR31793:SF27">
    <property type="entry name" value="NOVEL THIOESTERASE SUPERFAMILY DOMAIN AND SAPOSIN A-TYPE DOMAIN CONTAINING PROTEIN (0610012H03RIK)"/>
    <property type="match status" value="1"/>
</dbReference>
<dbReference type="SUPFAM" id="SSF54637">
    <property type="entry name" value="Thioesterase/thiol ester dehydrase-isomerase"/>
    <property type="match status" value="1"/>
</dbReference>
<evidence type="ECO:0000256" key="1">
    <source>
        <dbReference type="ARBA" id="ARBA00005953"/>
    </source>
</evidence>
<dbReference type="Pfam" id="PF13279">
    <property type="entry name" value="4HBT_2"/>
    <property type="match status" value="1"/>
</dbReference>
<comment type="caution">
    <text evidence="3">The sequence shown here is derived from an EMBL/GenBank/DDBJ whole genome shotgun (WGS) entry which is preliminary data.</text>
</comment>
<dbReference type="InterPro" id="IPR050563">
    <property type="entry name" value="4-hydroxybenzoyl-CoA_TE"/>
</dbReference>
<dbReference type="GO" id="GO:0047617">
    <property type="term" value="F:fatty acyl-CoA hydrolase activity"/>
    <property type="evidence" value="ECO:0007669"/>
    <property type="project" value="TreeGrafter"/>
</dbReference>